<keyword evidence="3" id="KW-0964">Secreted</keyword>
<comment type="caution">
    <text evidence="14">The sequence shown here is derived from an EMBL/GenBank/DDBJ whole genome shotgun (WGS) entry which is preliminary data.</text>
</comment>
<feature type="region of interest" description="Disordered" evidence="10">
    <location>
        <begin position="29"/>
        <end position="53"/>
    </location>
</feature>
<dbReference type="GO" id="GO:0008237">
    <property type="term" value="F:metallopeptidase activity"/>
    <property type="evidence" value="ECO:0007669"/>
    <property type="project" value="UniProtKB-KW"/>
</dbReference>
<dbReference type="PANTHER" id="PTHR13062:SF12">
    <property type="entry name" value="ALPHA-2-MACROGLOBULIN DOMAIN-CONTAINING PROTEIN"/>
    <property type="match status" value="1"/>
</dbReference>
<evidence type="ECO:0000256" key="6">
    <source>
        <dbReference type="ARBA" id="ARBA00022729"/>
    </source>
</evidence>
<gene>
    <name evidence="14" type="ORF">BJ971_007510</name>
</gene>
<dbReference type="PANTHER" id="PTHR13062">
    <property type="entry name" value="COLLAGENASE"/>
    <property type="match status" value="1"/>
</dbReference>
<dbReference type="GO" id="GO:0005576">
    <property type="term" value="C:extracellular region"/>
    <property type="evidence" value="ECO:0007669"/>
    <property type="project" value="UniProtKB-SubCell"/>
</dbReference>
<dbReference type="InterPro" id="IPR008757">
    <property type="entry name" value="Peptidase_M6-like_domain"/>
</dbReference>
<feature type="chain" id="PRO_5030694782" evidence="11">
    <location>
        <begin position="28"/>
        <end position="793"/>
    </location>
</feature>
<evidence type="ECO:0000256" key="2">
    <source>
        <dbReference type="ARBA" id="ARBA00004613"/>
    </source>
</evidence>
<dbReference type="GO" id="GO:0006508">
    <property type="term" value="P:proteolysis"/>
    <property type="evidence" value="ECO:0007669"/>
    <property type="project" value="UniProtKB-KW"/>
</dbReference>
<proteinExistence type="predicted"/>
<keyword evidence="8" id="KW-0862">Zinc</keyword>
<evidence type="ECO:0000313" key="15">
    <source>
        <dbReference type="Proteomes" id="UP000578112"/>
    </source>
</evidence>
<keyword evidence="9" id="KW-0482">Metalloprotease</keyword>
<feature type="domain" description="Peptidase M6-like" evidence="12">
    <location>
        <begin position="105"/>
        <end position="419"/>
    </location>
</feature>
<comment type="subcellular location">
    <subcellularLocation>
        <location evidence="2">Secreted</location>
    </subcellularLocation>
</comment>
<evidence type="ECO:0000256" key="8">
    <source>
        <dbReference type="ARBA" id="ARBA00022833"/>
    </source>
</evidence>
<evidence type="ECO:0000313" key="14">
    <source>
        <dbReference type="EMBL" id="MBB4766954.1"/>
    </source>
</evidence>
<dbReference type="EMBL" id="JACHNH010000001">
    <property type="protein sequence ID" value="MBB4766954.1"/>
    <property type="molecule type" value="Genomic_DNA"/>
</dbReference>
<keyword evidence="6 11" id="KW-0732">Signal</keyword>
<dbReference type="GO" id="GO:0046872">
    <property type="term" value="F:metal ion binding"/>
    <property type="evidence" value="ECO:0007669"/>
    <property type="project" value="UniProtKB-KW"/>
</dbReference>
<dbReference type="Pfam" id="PF05547">
    <property type="entry name" value="Peptidase_M6"/>
    <property type="match status" value="1"/>
</dbReference>
<dbReference type="NCBIfam" id="TIGR03296">
    <property type="entry name" value="M6dom_TIGR03296"/>
    <property type="match status" value="1"/>
</dbReference>
<keyword evidence="7 14" id="KW-0378">Hydrolase</keyword>
<keyword evidence="5" id="KW-0479">Metal-binding</keyword>
<dbReference type="AlphaFoldDB" id="A0A7W7MUT4"/>
<dbReference type="Pfam" id="PF20774">
    <property type="entry name" value="InhA-like_VEG"/>
    <property type="match status" value="1"/>
</dbReference>
<evidence type="ECO:0000256" key="11">
    <source>
        <dbReference type="SAM" id="SignalP"/>
    </source>
</evidence>
<evidence type="ECO:0000256" key="5">
    <source>
        <dbReference type="ARBA" id="ARBA00022723"/>
    </source>
</evidence>
<keyword evidence="15" id="KW-1185">Reference proteome</keyword>
<dbReference type="Proteomes" id="UP000578112">
    <property type="component" value="Unassembled WGS sequence"/>
</dbReference>
<feature type="domain" description="Immune inhibitor A-like metallopeptidase VEG" evidence="13">
    <location>
        <begin position="627"/>
        <end position="782"/>
    </location>
</feature>
<evidence type="ECO:0000259" key="13">
    <source>
        <dbReference type="Pfam" id="PF20774"/>
    </source>
</evidence>
<dbReference type="Pfam" id="PF20773">
    <property type="entry name" value="InhA-like_MAM"/>
    <property type="match status" value="1"/>
</dbReference>
<dbReference type="InterPro" id="IPR012300">
    <property type="entry name" value="Pept_M6_InhA"/>
</dbReference>
<protein>
    <submittedName>
        <fullName evidence="14">Immune inhibitor A</fullName>
        <ecNumber evidence="14">3.4.24.-</ecNumber>
    </submittedName>
</protein>
<evidence type="ECO:0000256" key="4">
    <source>
        <dbReference type="ARBA" id="ARBA00022670"/>
    </source>
</evidence>
<dbReference type="PIRSF" id="PIRSF007519">
    <property type="entry name" value="Protease_InhA"/>
    <property type="match status" value="1"/>
</dbReference>
<evidence type="ECO:0000256" key="3">
    <source>
        <dbReference type="ARBA" id="ARBA00022525"/>
    </source>
</evidence>
<comment type="cofactor">
    <cofactor evidence="1">
        <name>Zn(2+)</name>
        <dbReference type="ChEBI" id="CHEBI:29105"/>
    </cofactor>
</comment>
<feature type="compositionally biased region" description="Low complexity" evidence="10">
    <location>
        <begin position="29"/>
        <end position="44"/>
    </location>
</feature>
<evidence type="ECO:0000256" key="1">
    <source>
        <dbReference type="ARBA" id="ARBA00001947"/>
    </source>
</evidence>
<dbReference type="EC" id="3.4.24.-" evidence="14"/>
<organism evidence="14 15">
    <name type="scientific">Actinoplanes digitatis</name>
    <dbReference type="NCBI Taxonomy" id="1868"/>
    <lineage>
        <taxon>Bacteria</taxon>
        <taxon>Bacillati</taxon>
        <taxon>Actinomycetota</taxon>
        <taxon>Actinomycetes</taxon>
        <taxon>Micromonosporales</taxon>
        <taxon>Micromonosporaceae</taxon>
        <taxon>Actinoplanes</taxon>
    </lineage>
</organism>
<feature type="signal peptide" evidence="11">
    <location>
        <begin position="1"/>
        <end position="27"/>
    </location>
</feature>
<evidence type="ECO:0000256" key="10">
    <source>
        <dbReference type="SAM" id="MobiDB-lite"/>
    </source>
</evidence>
<dbReference type="SUPFAM" id="SSF55486">
    <property type="entry name" value="Metalloproteases ('zincins'), catalytic domain"/>
    <property type="match status" value="1"/>
</dbReference>
<accession>A0A7W7MUT4</accession>
<sequence>MRKVVAGLLGAAMVTSVGVLLPAGANAAPPVDPAPAAAKANSAPVDDLPNPLEDKRRSLRDAAVADVVSGKAKAVTKNGSTVVKVGRTQGSGATNRSVPKAGKDQYVEVARERTDRIFVILAEFGNDRHPSYPDVDSNPAIPGPTTFEGPLHNKIPAPNRAVDNSTVWRSDYSPAFYRQQYFGEGAGVESVKTYFESQSSGRYSVDGEVTDWVKVNYNEARYGRDLCGSNVCSNTWALVRDAANKWVADQQAAGRSDADIAADMKSFDQYDRYDFDGDGNFNESDGYIDHFQIVHGGGDAADGDPQQGEDAIWSHRWYAYGTDQGRTGPSGNLLGGTQIGNTGIWIGDYTIQPENGGLSVFVHEYTHDLGLPDDYDTSGGGDNNNEHWTLMAQSRLSAKDDQGIGTRPGDLGAWNKLQLGWFDYETVVAGQSKTLNLGPQEYNTAKPQGAVVVLPDKEVTTDLGAPYAGAGQFFSGNADDLNNSLSKSIDLTGKTTSAVTLKGRYDIEADYDYLYFEASEDNGATWTRLNGTINGAAFPTDASNTPALTGSTGGAWADIAVPLNAYAGKKITFRLHYLTDGGVSEGGFFGDDITVTADGATVSTDGAEGTTTWTLSGFTIVGASSTKLFDNFYIAGHRSYVSYDKYLKTGPYFFGYQPAKPDYVDHYAYQEGLLISYWDTSQVDNNTNVHPGSGRNLIIDSRPAPFYNLEGLPWRARIQVYDAPFSLKKADSFTLHINGKASYIRGQAAQPLFDDTKKYFYSELPNQGVLLPAVGVKVKVVDVNGTSIKVKIS</sequence>
<name>A0A7W7MUT4_9ACTN</name>
<reference evidence="14 15" key="1">
    <citation type="submission" date="2020-08" db="EMBL/GenBank/DDBJ databases">
        <title>Sequencing the genomes of 1000 actinobacteria strains.</title>
        <authorList>
            <person name="Klenk H.-P."/>
        </authorList>
    </citation>
    <scope>NUCLEOTIDE SEQUENCE [LARGE SCALE GENOMIC DNA]</scope>
    <source>
        <strain evidence="14 15">DSM 43149</strain>
    </source>
</reference>
<dbReference type="InterPro" id="IPR048665">
    <property type="entry name" value="InhA-like_VEG"/>
</dbReference>
<evidence type="ECO:0000256" key="7">
    <source>
        <dbReference type="ARBA" id="ARBA00022801"/>
    </source>
</evidence>
<evidence type="ECO:0000259" key="12">
    <source>
        <dbReference type="Pfam" id="PF05547"/>
    </source>
</evidence>
<keyword evidence="4" id="KW-0645">Protease</keyword>
<evidence type="ECO:0000256" key="9">
    <source>
        <dbReference type="ARBA" id="ARBA00023049"/>
    </source>
</evidence>